<dbReference type="EMBL" id="CP002959">
    <property type="protein sequence ID" value="AFM14343.1"/>
    <property type="molecule type" value="Genomic_DNA"/>
</dbReference>
<dbReference type="RefSeq" id="WP_014804820.1">
    <property type="nucleotide sequence ID" value="NC_018020.1"/>
</dbReference>
<dbReference type="Pfam" id="PF00856">
    <property type="entry name" value="SET"/>
    <property type="match status" value="1"/>
</dbReference>
<name>I4BAN6_TURPD</name>
<gene>
    <name evidence="5" type="ordered locus">Turpa_3709</name>
</gene>
<protein>
    <submittedName>
        <fullName evidence="5">Nuclear protein SET</fullName>
    </submittedName>
</protein>
<feature type="domain" description="Post-SET" evidence="4">
    <location>
        <begin position="122"/>
        <end position="138"/>
    </location>
</feature>
<dbReference type="PROSITE" id="PS50280">
    <property type="entry name" value="SET"/>
    <property type="match status" value="1"/>
</dbReference>
<dbReference type="InterPro" id="IPR046341">
    <property type="entry name" value="SET_dom_sf"/>
</dbReference>
<dbReference type="SUPFAM" id="SSF82199">
    <property type="entry name" value="SET domain"/>
    <property type="match status" value="1"/>
</dbReference>
<dbReference type="SMART" id="SM00317">
    <property type="entry name" value="SET"/>
    <property type="match status" value="1"/>
</dbReference>
<keyword evidence="6" id="KW-1185">Reference proteome</keyword>
<accession>I4BAN6</accession>
<dbReference type="Proteomes" id="UP000006048">
    <property type="component" value="Chromosome"/>
</dbReference>
<evidence type="ECO:0000313" key="6">
    <source>
        <dbReference type="Proteomes" id="UP000006048"/>
    </source>
</evidence>
<evidence type="ECO:0000259" key="4">
    <source>
        <dbReference type="PROSITE" id="PS50868"/>
    </source>
</evidence>
<dbReference type="GO" id="GO:0016740">
    <property type="term" value="F:transferase activity"/>
    <property type="evidence" value="ECO:0007669"/>
    <property type="project" value="UniProtKB-KW"/>
</dbReference>
<dbReference type="InterPro" id="IPR001214">
    <property type="entry name" value="SET_dom"/>
</dbReference>
<evidence type="ECO:0000259" key="3">
    <source>
        <dbReference type="PROSITE" id="PS50280"/>
    </source>
</evidence>
<dbReference type="OrthoDB" id="279507at2"/>
<feature type="domain" description="SET" evidence="3">
    <location>
        <begin position="10"/>
        <end position="114"/>
    </location>
</feature>
<dbReference type="PANTHER" id="PTHR12350">
    <property type="entry name" value="HISTONE-LYSINE N-METHYLTRANSFERASE-RELATED"/>
    <property type="match status" value="1"/>
</dbReference>
<organism evidence="5 6">
    <name type="scientific">Turneriella parva (strain ATCC BAA-1111 / DSM 21527 / NCTC 11395 / H)</name>
    <name type="common">Leptospira parva</name>
    <dbReference type="NCBI Taxonomy" id="869212"/>
    <lineage>
        <taxon>Bacteria</taxon>
        <taxon>Pseudomonadati</taxon>
        <taxon>Spirochaetota</taxon>
        <taxon>Spirochaetia</taxon>
        <taxon>Leptospirales</taxon>
        <taxon>Leptospiraceae</taxon>
        <taxon>Turneriella</taxon>
    </lineage>
</organism>
<keyword evidence="2" id="KW-0949">S-adenosyl-L-methionine</keyword>
<dbReference type="STRING" id="869212.Turpa_3709"/>
<evidence type="ECO:0000256" key="2">
    <source>
        <dbReference type="ARBA" id="ARBA00022691"/>
    </source>
</evidence>
<keyword evidence="1" id="KW-0808">Transferase</keyword>
<dbReference type="AlphaFoldDB" id="I4BAN6"/>
<dbReference type="PANTHER" id="PTHR12350:SF19">
    <property type="entry name" value="SET DOMAIN-CONTAINING PROTEIN"/>
    <property type="match status" value="1"/>
</dbReference>
<dbReference type="HOGENOM" id="CLU_1359925_0_0_12"/>
<dbReference type="InterPro" id="IPR003616">
    <property type="entry name" value="Post-SET_dom"/>
</dbReference>
<dbReference type="Gene3D" id="2.170.270.10">
    <property type="entry name" value="SET domain"/>
    <property type="match status" value="1"/>
</dbReference>
<evidence type="ECO:0000313" key="5">
    <source>
        <dbReference type="EMBL" id="AFM14343.1"/>
    </source>
</evidence>
<evidence type="ECO:0000256" key="1">
    <source>
        <dbReference type="ARBA" id="ARBA00022679"/>
    </source>
</evidence>
<dbReference type="PROSITE" id="PS50868">
    <property type="entry name" value="POST_SET"/>
    <property type="match status" value="1"/>
</dbReference>
<sequence>MPVTAALAEPPLEVRPTRFGKGVFARKTFRPGEKILQFRGRIYTRREYLGKVNFEKCHYMQISDDLFLGPTTSPDNFVNHCCEPNAGLKVENNKAFLVAVDTISAGVEITFDYSTSMAEDHWEMDCACGAPTCRGRVRDFKYLAPPLQQKYIDLGIAPEFVLRSAGLENPHDLFHAAAYSGGNLSHSGMGSTTLTASHASA</sequence>
<proteinExistence type="predicted"/>
<reference evidence="5 6" key="1">
    <citation type="submission" date="2012-06" db="EMBL/GenBank/DDBJ databases">
        <title>The complete chromosome of genome of Turneriella parva DSM 21527.</title>
        <authorList>
            <consortium name="US DOE Joint Genome Institute (JGI-PGF)"/>
            <person name="Lucas S."/>
            <person name="Han J."/>
            <person name="Lapidus A."/>
            <person name="Bruce D."/>
            <person name="Goodwin L."/>
            <person name="Pitluck S."/>
            <person name="Peters L."/>
            <person name="Kyrpides N."/>
            <person name="Mavromatis K."/>
            <person name="Ivanova N."/>
            <person name="Mikhailova N."/>
            <person name="Chertkov O."/>
            <person name="Detter J.C."/>
            <person name="Tapia R."/>
            <person name="Han C."/>
            <person name="Land M."/>
            <person name="Hauser L."/>
            <person name="Markowitz V."/>
            <person name="Cheng J.-F."/>
            <person name="Hugenholtz P."/>
            <person name="Woyke T."/>
            <person name="Wu D."/>
            <person name="Gronow S."/>
            <person name="Wellnitz S."/>
            <person name="Brambilla E."/>
            <person name="Klenk H.-P."/>
            <person name="Eisen J.A."/>
        </authorList>
    </citation>
    <scope>NUCLEOTIDE SEQUENCE [LARGE SCALE GENOMIC DNA]</scope>
    <source>
        <strain evidence="6">ATCC BAA-1111 / DSM 21527 / NCTC 11395 / H</strain>
    </source>
</reference>
<dbReference type="InterPro" id="IPR053201">
    <property type="entry name" value="Flavunoidine_N-MTase"/>
</dbReference>
<dbReference type="KEGG" id="tpx:Turpa_3709"/>